<evidence type="ECO:0000313" key="2">
    <source>
        <dbReference type="Proteomes" id="UP000032142"/>
    </source>
</evidence>
<gene>
    <name evidence="1" type="ORF">F383_22093</name>
</gene>
<dbReference type="AlphaFoldDB" id="A0A0B0MI72"/>
<evidence type="ECO:0000313" key="1">
    <source>
        <dbReference type="EMBL" id="KHG01803.1"/>
    </source>
</evidence>
<dbReference type="EMBL" id="JRRC01217165">
    <property type="protein sequence ID" value="KHG01803.1"/>
    <property type="molecule type" value="Genomic_DNA"/>
</dbReference>
<reference evidence="2" key="1">
    <citation type="submission" date="2014-09" db="EMBL/GenBank/DDBJ databases">
        <authorList>
            <person name="Mudge J."/>
            <person name="Ramaraj T."/>
            <person name="Lindquist I.E."/>
            <person name="Bharti A.K."/>
            <person name="Sundararajan A."/>
            <person name="Cameron C.T."/>
            <person name="Woodward J.E."/>
            <person name="May G.D."/>
            <person name="Brubaker C."/>
            <person name="Broadhvest J."/>
            <person name="Wilkins T.A."/>
        </authorList>
    </citation>
    <scope>NUCLEOTIDE SEQUENCE</scope>
    <source>
        <strain evidence="2">cv. AKA8401</strain>
    </source>
</reference>
<sequence length="37" mass="4133">MGCSHKLLGIRPLKDYLATKAHTRPLPKTQSHVSHPL</sequence>
<keyword evidence="2" id="KW-1185">Reference proteome</keyword>
<dbReference type="Proteomes" id="UP000032142">
    <property type="component" value="Unassembled WGS sequence"/>
</dbReference>
<proteinExistence type="predicted"/>
<name>A0A0B0MI72_GOSAR</name>
<comment type="caution">
    <text evidence="1">The sequence shown here is derived from an EMBL/GenBank/DDBJ whole genome shotgun (WGS) entry which is preliminary data.</text>
</comment>
<accession>A0A0B0MI72</accession>
<organism evidence="1 2">
    <name type="scientific">Gossypium arboreum</name>
    <name type="common">Tree cotton</name>
    <name type="synonym">Gossypium nanking</name>
    <dbReference type="NCBI Taxonomy" id="29729"/>
    <lineage>
        <taxon>Eukaryota</taxon>
        <taxon>Viridiplantae</taxon>
        <taxon>Streptophyta</taxon>
        <taxon>Embryophyta</taxon>
        <taxon>Tracheophyta</taxon>
        <taxon>Spermatophyta</taxon>
        <taxon>Magnoliopsida</taxon>
        <taxon>eudicotyledons</taxon>
        <taxon>Gunneridae</taxon>
        <taxon>Pentapetalae</taxon>
        <taxon>rosids</taxon>
        <taxon>malvids</taxon>
        <taxon>Malvales</taxon>
        <taxon>Malvaceae</taxon>
        <taxon>Malvoideae</taxon>
        <taxon>Gossypium</taxon>
    </lineage>
</organism>
<protein>
    <submittedName>
        <fullName evidence="1">Uncharacterized protein</fullName>
    </submittedName>
</protein>